<accession>A0A6A6VJK8</accession>
<dbReference type="AlphaFoldDB" id="A0A6A6VJK8"/>
<proteinExistence type="predicted"/>
<name>A0A6A6VJK8_9PLEO</name>
<evidence type="ECO:0000256" key="1">
    <source>
        <dbReference type="SAM" id="MobiDB-lite"/>
    </source>
</evidence>
<evidence type="ECO:0000313" key="3">
    <source>
        <dbReference type="Proteomes" id="UP000799440"/>
    </source>
</evidence>
<keyword evidence="3" id="KW-1185">Reference proteome</keyword>
<evidence type="ECO:0000313" key="2">
    <source>
        <dbReference type="EMBL" id="KAF2750775.1"/>
    </source>
</evidence>
<feature type="region of interest" description="Disordered" evidence="1">
    <location>
        <begin position="86"/>
        <end position="106"/>
    </location>
</feature>
<sequence>MWTTQRGRTRPDERAEENGPPTTGFSAAQRDLRAARVGLDHSQWALTTQRTAARGALLQRHVGNRVSHGLAWALCSSWRNKGGGVRGGAASTTLSTPARARPGAPPAPVACWQRRLVVVLLTSSPGVQPDRRLSHTHISPWRLGRSPGCAITVHRARSHEVPAGPHLVAQPVACELPPSTPAFSVPSLRAARRPRSRYLVAKMIGHLFLDSSTPIPASTPVNTLSSLAYYMRSARAYPGTEPCRTLLRPVLITRVHDGQAPPQKLPCLPPSASAWPRSSLIKPCVVAALPFDFCQKSPKPPLRYDCAVHQL</sequence>
<dbReference type="Proteomes" id="UP000799440">
    <property type="component" value="Unassembled WGS sequence"/>
</dbReference>
<gene>
    <name evidence="2" type="ORF">M011DRAFT_183190</name>
</gene>
<dbReference type="EMBL" id="MU006563">
    <property type="protein sequence ID" value="KAF2750775.1"/>
    <property type="molecule type" value="Genomic_DNA"/>
</dbReference>
<organism evidence="2 3">
    <name type="scientific">Sporormia fimetaria CBS 119925</name>
    <dbReference type="NCBI Taxonomy" id="1340428"/>
    <lineage>
        <taxon>Eukaryota</taxon>
        <taxon>Fungi</taxon>
        <taxon>Dikarya</taxon>
        <taxon>Ascomycota</taxon>
        <taxon>Pezizomycotina</taxon>
        <taxon>Dothideomycetes</taxon>
        <taxon>Pleosporomycetidae</taxon>
        <taxon>Pleosporales</taxon>
        <taxon>Sporormiaceae</taxon>
        <taxon>Sporormia</taxon>
    </lineage>
</organism>
<protein>
    <submittedName>
        <fullName evidence="2">Uncharacterized protein</fullName>
    </submittedName>
</protein>
<reference evidence="2" key="1">
    <citation type="journal article" date="2020" name="Stud. Mycol.">
        <title>101 Dothideomycetes genomes: a test case for predicting lifestyles and emergence of pathogens.</title>
        <authorList>
            <person name="Haridas S."/>
            <person name="Albert R."/>
            <person name="Binder M."/>
            <person name="Bloem J."/>
            <person name="Labutti K."/>
            <person name="Salamov A."/>
            <person name="Andreopoulos B."/>
            <person name="Baker S."/>
            <person name="Barry K."/>
            <person name="Bills G."/>
            <person name="Bluhm B."/>
            <person name="Cannon C."/>
            <person name="Castanera R."/>
            <person name="Culley D."/>
            <person name="Daum C."/>
            <person name="Ezra D."/>
            <person name="Gonzalez J."/>
            <person name="Henrissat B."/>
            <person name="Kuo A."/>
            <person name="Liang C."/>
            <person name="Lipzen A."/>
            <person name="Lutzoni F."/>
            <person name="Magnuson J."/>
            <person name="Mondo S."/>
            <person name="Nolan M."/>
            <person name="Ohm R."/>
            <person name="Pangilinan J."/>
            <person name="Park H.-J."/>
            <person name="Ramirez L."/>
            <person name="Alfaro M."/>
            <person name="Sun H."/>
            <person name="Tritt A."/>
            <person name="Yoshinaga Y."/>
            <person name="Zwiers L.-H."/>
            <person name="Turgeon B."/>
            <person name="Goodwin S."/>
            <person name="Spatafora J."/>
            <person name="Crous P."/>
            <person name="Grigoriev I."/>
        </authorList>
    </citation>
    <scope>NUCLEOTIDE SEQUENCE</scope>
    <source>
        <strain evidence="2">CBS 119925</strain>
    </source>
</reference>
<feature type="region of interest" description="Disordered" evidence="1">
    <location>
        <begin position="1"/>
        <end position="26"/>
    </location>
</feature>